<comment type="caution">
    <text evidence="13">The sequence shown here is derived from an EMBL/GenBank/DDBJ whole genome shotgun (WGS) entry which is preliminary data.</text>
</comment>
<evidence type="ECO:0000256" key="6">
    <source>
        <dbReference type="ARBA" id="ARBA00022989"/>
    </source>
</evidence>
<evidence type="ECO:0000256" key="4">
    <source>
        <dbReference type="ARBA" id="ARBA00022475"/>
    </source>
</evidence>
<dbReference type="AlphaFoldDB" id="A0A8S1MS45"/>
<evidence type="ECO:0000256" key="3">
    <source>
        <dbReference type="ARBA" id="ARBA00015087"/>
    </source>
</evidence>
<gene>
    <name evidence="13" type="ORF">PSON_ATCC_30995.1.T0390347</name>
</gene>
<evidence type="ECO:0000256" key="11">
    <source>
        <dbReference type="ARBA" id="ARBA00024803"/>
    </source>
</evidence>
<reference evidence="13" key="1">
    <citation type="submission" date="2021-01" db="EMBL/GenBank/DDBJ databases">
        <authorList>
            <consortium name="Genoscope - CEA"/>
            <person name="William W."/>
        </authorList>
    </citation>
    <scope>NUCLEOTIDE SEQUENCE</scope>
</reference>
<evidence type="ECO:0000256" key="10">
    <source>
        <dbReference type="ARBA" id="ARBA00023273"/>
    </source>
</evidence>
<keyword evidence="9" id="KW-0325">Glycoprotein</keyword>
<feature type="transmembrane region" description="Helical" evidence="12">
    <location>
        <begin position="16"/>
        <end position="39"/>
    </location>
</feature>
<keyword evidence="6 12" id="KW-1133">Transmembrane helix</keyword>
<keyword evidence="8 12" id="KW-0472">Membrane</keyword>
<evidence type="ECO:0000256" key="8">
    <source>
        <dbReference type="ARBA" id="ARBA00023136"/>
    </source>
</evidence>
<evidence type="ECO:0000256" key="5">
    <source>
        <dbReference type="ARBA" id="ARBA00022692"/>
    </source>
</evidence>
<feature type="transmembrane region" description="Helical" evidence="12">
    <location>
        <begin position="254"/>
        <end position="276"/>
    </location>
</feature>
<dbReference type="PANTHER" id="PTHR14605">
    <property type="entry name" value="CHST5 PROTEIN"/>
    <property type="match status" value="1"/>
</dbReference>
<evidence type="ECO:0000256" key="7">
    <source>
        <dbReference type="ARBA" id="ARBA00023069"/>
    </source>
</evidence>
<dbReference type="Pfam" id="PF10149">
    <property type="entry name" value="TM231"/>
    <property type="match status" value="1"/>
</dbReference>
<evidence type="ECO:0000256" key="12">
    <source>
        <dbReference type="SAM" id="Phobius"/>
    </source>
</evidence>
<keyword evidence="5 12" id="KW-0812">Transmembrane</keyword>
<comment type="subcellular location">
    <subcellularLocation>
        <location evidence="1">Cell projection</location>
        <location evidence="1">Cilium membrane</location>
        <topology evidence="1">Multi-pass membrane protein</topology>
    </subcellularLocation>
</comment>
<name>A0A8S1MS45_9CILI</name>
<dbReference type="GO" id="GO:0060271">
    <property type="term" value="P:cilium assembly"/>
    <property type="evidence" value="ECO:0007669"/>
    <property type="project" value="TreeGrafter"/>
</dbReference>
<sequence>MAYIVRTFIYRYYKNYLCSVTGLFFIFLNIFALVFPFLFATSTGEFWQKVKIASEQTYISLNGNYIIQCHSGFLNETSSNIIKVTDQDYIDFQYINEDQNQDGKTDFIQFQINFMPQFNAQQCTLILFSNIGVRNTLKLQMITPLVFSFNEDFENYAIHLFGQLQFQQKQTLPQLTSTKLTYYNQETTFEYPFNLFDFKLEQLSQNETVIPIYESFKQRKAQSQEVQITGQLKIQNFQQLYYKPTVLQSFREVWIQYIYIALPTFYLISKLGSFALQKKIFFAHQQVYNDQYNTI</sequence>
<protein>
    <recommendedName>
        <fullName evidence="3">Transmembrane protein 231</fullName>
    </recommendedName>
</protein>
<evidence type="ECO:0000256" key="9">
    <source>
        <dbReference type="ARBA" id="ARBA00023180"/>
    </source>
</evidence>
<keyword evidence="7" id="KW-0969">Cilium</keyword>
<accession>A0A8S1MS45</accession>
<keyword evidence="4" id="KW-1003">Cell membrane</keyword>
<evidence type="ECO:0000313" key="13">
    <source>
        <dbReference type="EMBL" id="CAD8079903.1"/>
    </source>
</evidence>
<dbReference type="Proteomes" id="UP000692954">
    <property type="component" value="Unassembled WGS sequence"/>
</dbReference>
<proteinExistence type="inferred from homology"/>
<dbReference type="GO" id="GO:0060170">
    <property type="term" value="C:ciliary membrane"/>
    <property type="evidence" value="ECO:0007669"/>
    <property type="project" value="UniProtKB-SubCell"/>
</dbReference>
<dbReference type="GO" id="GO:0035869">
    <property type="term" value="C:ciliary transition zone"/>
    <property type="evidence" value="ECO:0007669"/>
    <property type="project" value="TreeGrafter"/>
</dbReference>
<keyword evidence="14" id="KW-1185">Reference proteome</keyword>
<evidence type="ECO:0000256" key="2">
    <source>
        <dbReference type="ARBA" id="ARBA00009082"/>
    </source>
</evidence>
<dbReference type="GO" id="GO:0032880">
    <property type="term" value="P:regulation of protein localization"/>
    <property type="evidence" value="ECO:0007669"/>
    <property type="project" value="TreeGrafter"/>
</dbReference>
<evidence type="ECO:0000313" key="14">
    <source>
        <dbReference type="Proteomes" id="UP000692954"/>
    </source>
</evidence>
<dbReference type="PANTHER" id="PTHR14605:SF1">
    <property type="entry name" value="TRANSMEMBRANE PROTEIN 231"/>
    <property type="match status" value="1"/>
</dbReference>
<dbReference type="InterPro" id="IPR019306">
    <property type="entry name" value="TMEM231"/>
</dbReference>
<organism evidence="13 14">
    <name type="scientific">Paramecium sonneborni</name>
    <dbReference type="NCBI Taxonomy" id="65129"/>
    <lineage>
        <taxon>Eukaryota</taxon>
        <taxon>Sar</taxon>
        <taxon>Alveolata</taxon>
        <taxon>Ciliophora</taxon>
        <taxon>Intramacronucleata</taxon>
        <taxon>Oligohymenophorea</taxon>
        <taxon>Peniculida</taxon>
        <taxon>Parameciidae</taxon>
        <taxon>Paramecium</taxon>
    </lineage>
</organism>
<keyword evidence="10" id="KW-0966">Cell projection</keyword>
<evidence type="ECO:0000256" key="1">
    <source>
        <dbReference type="ARBA" id="ARBA00004272"/>
    </source>
</evidence>
<dbReference type="EMBL" id="CAJJDN010000039">
    <property type="protein sequence ID" value="CAD8079903.1"/>
    <property type="molecule type" value="Genomic_DNA"/>
</dbReference>
<comment type="similarity">
    <text evidence="2">Belongs to the TMEM231 family.</text>
</comment>
<dbReference type="OrthoDB" id="426438at2759"/>
<comment type="function">
    <text evidence="11">Transmembrane component of the tectonic-like complex, a complex localized at the transition zone of primary cilia and acting as a barrier that prevents diffusion of transmembrane proteins between the cilia and plasma membranes. Required for ciliogenesis and sonic hedgehog/SHH signaling.</text>
</comment>